<feature type="chain" id="PRO_5046008881" description="Lipoprotein" evidence="1">
    <location>
        <begin position="19"/>
        <end position="306"/>
    </location>
</feature>
<gene>
    <name evidence="2" type="ORF">ACFSYS_14585</name>
</gene>
<proteinExistence type="predicted"/>
<keyword evidence="3" id="KW-1185">Reference proteome</keyword>
<dbReference type="EMBL" id="JBHUOJ010000032">
    <property type="protein sequence ID" value="MFD2834516.1"/>
    <property type="molecule type" value="Genomic_DNA"/>
</dbReference>
<evidence type="ECO:0000256" key="1">
    <source>
        <dbReference type="SAM" id="SignalP"/>
    </source>
</evidence>
<dbReference type="RefSeq" id="WP_251738860.1">
    <property type="nucleotide sequence ID" value="NZ_JBHUOJ010000032.1"/>
</dbReference>
<organism evidence="2 3">
    <name type="scientific">Christiangramia antarctica</name>
    <dbReference type="NCBI Taxonomy" id="2058158"/>
    <lineage>
        <taxon>Bacteria</taxon>
        <taxon>Pseudomonadati</taxon>
        <taxon>Bacteroidota</taxon>
        <taxon>Flavobacteriia</taxon>
        <taxon>Flavobacteriales</taxon>
        <taxon>Flavobacteriaceae</taxon>
        <taxon>Christiangramia</taxon>
    </lineage>
</organism>
<feature type="signal peptide" evidence="1">
    <location>
        <begin position="1"/>
        <end position="18"/>
    </location>
</feature>
<protein>
    <recommendedName>
        <fullName evidence="4">Lipoprotein</fullName>
    </recommendedName>
</protein>
<reference evidence="3" key="1">
    <citation type="journal article" date="2019" name="Int. J. Syst. Evol. Microbiol.">
        <title>The Global Catalogue of Microorganisms (GCM) 10K type strain sequencing project: providing services to taxonomists for standard genome sequencing and annotation.</title>
        <authorList>
            <consortium name="The Broad Institute Genomics Platform"/>
            <consortium name="The Broad Institute Genome Sequencing Center for Infectious Disease"/>
            <person name="Wu L."/>
            <person name="Ma J."/>
        </authorList>
    </citation>
    <scope>NUCLEOTIDE SEQUENCE [LARGE SCALE GENOMIC DNA]</scope>
    <source>
        <strain evidence="3">KCTC 52925</strain>
    </source>
</reference>
<dbReference type="PROSITE" id="PS51257">
    <property type="entry name" value="PROKAR_LIPOPROTEIN"/>
    <property type="match status" value="1"/>
</dbReference>
<keyword evidence="1" id="KW-0732">Signal</keyword>
<name>A0ABW5X634_9FLAO</name>
<comment type="caution">
    <text evidence="2">The sequence shown here is derived from an EMBL/GenBank/DDBJ whole genome shotgun (WGS) entry which is preliminary data.</text>
</comment>
<dbReference type="Proteomes" id="UP001597438">
    <property type="component" value="Unassembled WGS sequence"/>
</dbReference>
<evidence type="ECO:0000313" key="2">
    <source>
        <dbReference type="EMBL" id="MFD2834516.1"/>
    </source>
</evidence>
<evidence type="ECO:0008006" key="4">
    <source>
        <dbReference type="Google" id="ProtNLM"/>
    </source>
</evidence>
<sequence>MKKLFTLLFCSAVLFSCSTENDSMDLASDQEVNFEEQLAKGAYDNSNLGIYKGLFTTLDGQNRATIYITLNGKSDPSVEFSFPDASKSVVRSSANVSKGQSVDAISFDESGFKFDFTVEKDGSNPAISNITYMGDKGDAIILKETSKAAVTTKTGTYTCETGCALSDDDAVPHPELGAPGAIQTFNFMLQGGNEGPITMQYVLNSRVYEGTALQGSCDPGIFGNLITCEIFAQPDLNGNSGPIRFRSLDNPNTSLLFHEYAADATGVTCSSYYGTGIYRSTLFGRSTISIITDDAVGEGGDCNKRK</sequence>
<evidence type="ECO:0000313" key="3">
    <source>
        <dbReference type="Proteomes" id="UP001597438"/>
    </source>
</evidence>
<accession>A0ABW5X634</accession>